<evidence type="ECO:0000256" key="1">
    <source>
        <dbReference type="SAM" id="MobiDB-lite"/>
    </source>
</evidence>
<organism evidence="2 3">
    <name type="scientific">Fusarium duplospermum</name>
    <dbReference type="NCBI Taxonomy" id="1325734"/>
    <lineage>
        <taxon>Eukaryota</taxon>
        <taxon>Fungi</taxon>
        <taxon>Dikarya</taxon>
        <taxon>Ascomycota</taxon>
        <taxon>Pezizomycotina</taxon>
        <taxon>Sordariomycetes</taxon>
        <taxon>Hypocreomycetidae</taxon>
        <taxon>Hypocreales</taxon>
        <taxon>Nectriaceae</taxon>
        <taxon>Fusarium</taxon>
        <taxon>Fusarium solani species complex</taxon>
    </lineage>
</organism>
<gene>
    <name evidence="2" type="ORF">CEP54_007476</name>
</gene>
<dbReference type="Proteomes" id="UP000288168">
    <property type="component" value="Unassembled WGS sequence"/>
</dbReference>
<sequence>MPLQLTFLNTSNAPGMGVVETKQMRAHITKTNFARRRQRLVKERQQKKLQKIHDRDLVARADEPMPGNEATPQPSSLPPLDPGSEMLLSTHIRDPHNSISYLLYEFRPIVFPAGYGYPGSERETVWVDQLLAEPALIEASMAIGLKYTPRHKSPWTSREADIRKCMAISMINNRLDTAAGLSDGMLGAVFTLAFAERLASDERALDVHIQGLAQMIRLRRAAGITQVPSCDSIGQAITSTNGSHEKLMQALRNENNPTSMDVSRIIKGISQLRKALDEFNTTKIPSKNEFLSIEHQVDCLQLEVEVVLGSDDQYIRTLRFALQLFLLLSWLSKPDKDFGILAEELRYSLSKPRVRLCSSVEPTIWQFFVGAVAAEKSIETRTWYIDRLQRVFDSMQVTKWTEVVQLLDRTFMPDMGLLEKFKLVWQEIGYVGQGRHQKVGEGFGYLW</sequence>
<dbReference type="PANTHER" id="PTHR37540">
    <property type="entry name" value="TRANSCRIPTION FACTOR (ACR-2), PUTATIVE-RELATED-RELATED"/>
    <property type="match status" value="1"/>
</dbReference>
<reference evidence="2 3" key="1">
    <citation type="submission" date="2017-06" db="EMBL/GenBank/DDBJ databases">
        <title>Comparative genomic analysis of Ambrosia Fusariam Clade fungi.</title>
        <authorList>
            <person name="Stajich J.E."/>
            <person name="Carrillo J."/>
            <person name="Kijimoto T."/>
            <person name="Eskalen A."/>
            <person name="O'Donnell K."/>
            <person name="Kasson M."/>
        </authorList>
    </citation>
    <scope>NUCLEOTIDE SEQUENCE [LARGE SCALE GENOMIC DNA]</scope>
    <source>
        <strain evidence="2 3">NRRL62584</strain>
    </source>
</reference>
<keyword evidence="3" id="KW-1185">Reference proteome</keyword>
<dbReference type="AlphaFoldDB" id="A0A428Q106"/>
<dbReference type="OrthoDB" id="4158087at2759"/>
<proteinExistence type="predicted"/>
<dbReference type="EMBL" id="NKCI01000069">
    <property type="protein sequence ID" value="RSL59000.1"/>
    <property type="molecule type" value="Genomic_DNA"/>
</dbReference>
<evidence type="ECO:0000313" key="2">
    <source>
        <dbReference type="EMBL" id="RSL59000.1"/>
    </source>
</evidence>
<accession>A0A428Q106</accession>
<dbReference type="PANTHER" id="PTHR37540:SF5">
    <property type="entry name" value="TRANSCRIPTION FACTOR DOMAIN-CONTAINING PROTEIN"/>
    <property type="match status" value="1"/>
</dbReference>
<comment type="caution">
    <text evidence="2">The sequence shown here is derived from an EMBL/GenBank/DDBJ whole genome shotgun (WGS) entry which is preliminary data.</text>
</comment>
<evidence type="ECO:0000313" key="3">
    <source>
        <dbReference type="Proteomes" id="UP000288168"/>
    </source>
</evidence>
<name>A0A428Q106_9HYPO</name>
<protein>
    <submittedName>
        <fullName evidence="2">Uncharacterized protein</fullName>
    </submittedName>
</protein>
<feature type="region of interest" description="Disordered" evidence="1">
    <location>
        <begin position="55"/>
        <end position="82"/>
    </location>
</feature>